<dbReference type="EMBL" id="OV696694">
    <property type="protein sequence ID" value="CAH1273657.1"/>
    <property type="molecule type" value="Genomic_DNA"/>
</dbReference>
<evidence type="ECO:0000256" key="4">
    <source>
        <dbReference type="SAM" id="MobiDB-lite"/>
    </source>
</evidence>
<reference evidence="7" key="1">
    <citation type="submission" date="2022-01" db="EMBL/GenBank/DDBJ databases">
        <authorList>
            <person name="Braso-Vives M."/>
        </authorList>
    </citation>
    <scope>NUCLEOTIDE SEQUENCE</scope>
</reference>
<feature type="domain" description="Peptidase M16 C-terminal" evidence="6">
    <location>
        <begin position="201"/>
        <end position="379"/>
    </location>
</feature>
<sequence length="769" mass="84552">MASRLLRPLSRRLQSTQAAVKEAHTAAPPAPLPKEAVKISKLSNGMVVASLENNSPVSRVALYIKAGSRYETLQNLGVSHALRLSANLSTKEFSAFRLTRGVEVLGGSLEASGSREHMVYKVDCLRDEMQSTLGYLASIVSAPIFKPWEVSSIEDRMAVEMACVEKQPGIAVSEMVHAAAYRDSLGNSLYAPEVMVGKHTPGMLTEFMQQCYTSQSMALVGLGTDHDTLVQLGEDLFSVSTGPPADKAPAKYVGGVDSRTHIPGPISTAAIVTEGSSLNSTDLLSLGVLQRLLGAGPYVKWGSDIASSRLNRGVAQATQMPFSTTCFNANYTDSGLFGLLATAPAEQMGTVLKAAVSQYGAITKGDVQDADVQRAKSQLKAAVLMSMEDSANVLEDLALQAVETAAYVSPDQVAAQVDSITTDQIVKVGTCNTLYRDRGRQKEVKDLNAEVAHLREKLIKVKQERLAREREEREAKQQDSAARSIQKNWRSHRAKEEGRDMRKRLAAEREEERRQEKDRERQRREREEREQQEQDMAAAKIQKNWRKHKTSRQKEEELNQAAQLIQSSVRGHFTRQRQLGEEETETESEEASSSDMESAATRVQSSVRGHWARQERLQDKERSPRRKSLDRDEAAMLIQSSVRGHWGRQNLMGKEVGSKSDMDTTTGDDSSDEDVVVVSRPSSRPSSRPPSRPPSRPSSRGSIRSTASGDRLRDPQVPSRSSLGSRASGSTADVRTASPNNDSDSDSDDVVMPTIRRPTPAPRRIMEVV</sequence>
<evidence type="ECO:0000256" key="2">
    <source>
        <dbReference type="ARBA" id="ARBA00022946"/>
    </source>
</evidence>
<feature type="compositionally biased region" description="Low complexity" evidence="4">
    <location>
        <begin position="676"/>
        <end position="686"/>
    </location>
</feature>
<dbReference type="InterPro" id="IPR050361">
    <property type="entry name" value="MPP/UQCRC_Complex"/>
</dbReference>
<dbReference type="Pfam" id="PF00612">
    <property type="entry name" value="IQ"/>
    <property type="match status" value="4"/>
</dbReference>
<feature type="compositionally biased region" description="Polar residues" evidence="4">
    <location>
        <begin position="560"/>
        <end position="569"/>
    </location>
</feature>
<name>A0A8K0F177_BRALA</name>
<keyword evidence="3" id="KW-0496">Mitochondrion</keyword>
<feature type="compositionally biased region" description="Low complexity" evidence="4">
    <location>
        <begin position="719"/>
        <end position="730"/>
    </location>
</feature>
<dbReference type="GO" id="GO:0016020">
    <property type="term" value="C:membrane"/>
    <property type="evidence" value="ECO:0007669"/>
    <property type="project" value="UniProtKB-ARBA"/>
</dbReference>
<dbReference type="FunFam" id="3.30.830.10:FF:000039">
    <property type="entry name" value="Ubiquinol-cytochrome c reductase core subunit 2"/>
    <property type="match status" value="1"/>
</dbReference>
<feature type="compositionally biased region" description="Pro residues" evidence="4">
    <location>
        <begin position="687"/>
        <end position="696"/>
    </location>
</feature>
<keyword evidence="8" id="KW-1185">Reference proteome</keyword>
<comment type="subcellular location">
    <subcellularLocation>
        <location evidence="1">Mitochondrion</location>
    </subcellularLocation>
</comment>
<dbReference type="SUPFAM" id="SSF63411">
    <property type="entry name" value="LuxS/MPP-like metallohydrolase"/>
    <property type="match status" value="2"/>
</dbReference>
<keyword evidence="2" id="KW-0809">Transit peptide</keyword>
<evidence type="ECO:0000259" key="5">
    <source>
        <dbReference type="Pfam" id="PF00675"/>
    </source>
</evidence>
<feature type="compositionally biased region" description="Basic and acidic residues" evidence="4">
    <location>
        <begin position="612"/>
        <end position="634"/>
    </location>
</feature>
<protein>
    <submittedName>
        <fullName evidence="7">UQCRC2 protein</fullName>
    </submittedName>
</protein>
<dbReference type="PANTHER" id="PTHR11851:SF226">
    <property type="entry name" value="CYTOCHROME B-C1 COMPLEX SUBUNIT 2, MITOCHONDRIAL"/>
    <property type="match status" value="1"/>
</dbReference>
<evidence type="ECO:0000256" key="1">
    <source>
        <dbReference type="ARBA" id="ARBA00004173"/>
    </source>
</evidence>
<evidence type="ECO:0000259" key="6">
    <source>
        <dbReference type="Pfam" id="PF05193"/>
    </source>
</evidence>
<feature type="compositionally biased region" description="Polar residues" evidence="4">
    <location>
        <begin position="478"/>
        <end position="488"/>
    </location>
</feature>
<feature type="compositionally biased region" description="Basic and acidic residues" evidence="4">
    <location>
        <begin position="494"/>
        <end position="532"/>
    </location>
</feature>
<dbReference type="InterPro" id="IPR011765">
    <property type="entry name" value="Pept_M16_N"/>
</dbReference>
<dbReference type="Pfam" id="PF00675">
    <property type="entry name" value="Peptidase_M16"/>
    <property type="match status" value="1"/>
</dbReference>
<dbReference type="PROSITE" id="PS50096">
    <property type="entry name" value="IQ"/>
    <property type="match status" value="4"/>
</dbReference>
<proteinExistence type="predicted"/>
<dbReference type="OrthoDB" id="6369905at2759"/>
<dbReference type="AlphaFoldDB" id="A0A8K0F177"/>
<dbReference type="FunFam" id="3.30.830.10:FF:000021">
    <property type="entry name" value="Cytochrome b-c1 complex subunit 2"/>
    <property type="match status" value="1"/>
</dbReference>
<dbReference type="Proteomes" id="UP000838412">
    <property type="component" value="Chromosome 9"/>
</dbReference>
<dbReference type="PANTHER" id="PTHR11851">
    <property type="entry name" value="METALLOPROTEASE"/>
    <property type="match status" value="1"/>
</dbReference>
<gene>
    <name evidence="7" type="primary">UQCRC2</name>
    <name evidence="7" type="ORF">BLAG_LOCUS24931</name>
</gene>
<dbReference type="InterPro" id="IPR011249">
    <property type="entry name" value="Metalloenz_LuxS/M16"/>
</dbReference>
<evidence type="ECO:0000313" key="8">
    <source>
        <dbReference type="Proteomes" id="UP000838412"/>
    </source>
</evidence>
<dbReference type="GO" id="GO:0005739">
    <property type="term" value="C:mitochondrion"/>
    <property type="evidence" value="ECO:0007669"/>
    <property type="project" value="UniProtKB-SubCell"/>
</dbReference>
<dbReference type="SMART" id="SM00015">
    <property type="entry name" value="IQ"/>
    <property type="match status" value="5"/>
</dbReference>
<evidence type="ECO:0000313" key="7">
    <source>
        <dbReference type="EMBL" id="CAH1273657.1"/>
    </source>
</evidence>
<dbReference type="Pfam" id="PF05193">
    <property type="entry name" value="Peptidase_M16_C"/>
    <property type="match status" value="1"/>
</dbReference>
<dbReference type="InterPro" id="IPR000048">
    <property type="entry name" value="IQ_motif_EF-hand-BS"/>
</dbReference>
<feature type="region of interest" description="Disordered" evidence="4">
    <location>
        <begin position="470"/>
        <end position="769"/>
    </location>
</feature>
<feature type="compositionally biased region" description="Acidic residues" evidence="4">
    <location>
        <begin position="581"/>
        <end position="592"/>
    </location>
</feature>
<organism evidence="7 8">
    <name type="scientific">Branchiostoma lanceolatum</name>
    <name type="common">Common lancelet</name>
    <name type="synonym">Amphioxus lanceolatum</name>
    <dbReference type="NCBI Taxonomy" id="7740"/>
    <lineage>
        <taxon>Eukaryota</taxon>
        <taxon>Metazoa</taxon>
        <taxon>Chordata</taxon>
        <taxon>Cephalochordata</taxon>
        <taxon>Leptocardii</taxon>
        <taxon>Amphioxiformes</taxon>
        <taxon>Branchiostomatidae</taxon>
        <taxon>Branchiostoma</taxon>
    </lineage>
</organism>
<accession>A0A8K0F177</accession>
<evidence type="ECO:0000256" key="3">
    <source>
        <dbReference type="ARBA" id="ARBA00023128"/>
    </source>
</evidence>
<dbReference type="InterPro" id="IPR007863">
    <property type="entry name" value="Peptidase_M16_C"/>
</dbReference>
<dbReference type="Gene3D" id="1.20.5.190">
    <property type="match status" value="2"/>
</dbReference>
<feature type="domain" description="Peptidase M16 N-terminal" evidence="5">
    <location>
        <begin position="48"/>
        <end position="193"/>
    </location>
</feature>
<feature type="compositionally biased region" description="Polar residues" evidence="4">
    <location>
        <begin position="731"/>
        <end position="741"/>
    </location>
</feature>
<dbReference type="Gene3D" id="3.30.830.10">
    <property type="entry name" value="Metalloenzyme, LuxS/M16 peptidase-like"/>
    <property type="match status" value="2"/>
</dbReference>
<dbReference type="GO" id="GO:0046872">
    <property type="term" value="F:metal ion binding"/>
    <property type="evidence" value="ECO:0007669"/>
    <property type="project" value="InterPro"/>
</dbReference>